<dbReference type="Gene3D" id="1.20.1270.60">
    <property type="entry name" value="Arfaptin homology (AH) domain/BAR domain"/>
    <property type="match status" value="1"/>
</dbReference>
<name>A0ABQ5K329_9EUKA</name>
<evidence type="ECO:0000256" key="1">
    <source>
        <dbReference type="SAM" id="Coils"/>
    </source>
</evidence>
<proteinExistence type="predicted"/>
<dbReference type="SUPFAM" id="SSF103657">
    <property type="entry name" value="BAR/IMD domain-like"/>
    <property type="match status" value="1"/>
</dbReference>
<keyword evidence="3" id="KW-1185">Reference proteome</keyword>
<gene>
    <name evidence="2" type="ORF">ADUPG1_013319</name>
</gene>
<sequence length="290" mass="33014">MSSFFRQVKQATLQKFKAASKETEPVEFRNAVDRFRTLQPLIADYSAKIEMCLAKETQTSATSAQSLSEISTTTSAVFEDGSFLKSSLEAIAEVEEKLVVFKREFFTKYEEGMRKKFSEVQAQVDEIAGLKKKYNKIRLEHDSLSRDRDICVTKGKTDKAAQITTKFDPIHEEYVGMQVEYISKVHDLDEHLSGHFALQLVRMMQDYYALAGQSYRILHESQTTFNRLESKLLEQNTRILREKKEAEKKKKMEIEAASVVPTVTQPDVAELVAGTSIEETISPTVDDSLI</sequence>
<reference evidence="2" key="1">
    <citation type="submission" date="2022-03" db="EMBL/GenBank/DDBJ databases">
        <title>Draft genome sequence of Aduncisulcus paluster, a free-living microaerophilic Fornicata.</title>
        <authorList>
            <person name="Yuyama I."/>
            <person name="Kume K."/>
            <person name="Tamura T."/>
            <person name="Inagaki Y."/>
            <person name="Hashimoto T."/>
        </authorList>
    </citation>
    <scope>NUCLEOTIDE SEQUENCE</scope>
    <source>
        <strain evidence="2">NY0171</strain>
    </source>
</reference>
<keyword evidence="1" id="KW-0175">Coiled coil</keyword>
<organism evidence="2 3">
    <name type="scientific">Aduncisulcus paluster</name>
    <dbReference type="NCBI Taxonomy" id="2918883"/>
    <lineage>
        <taxon>Eukaryota</taxon>
        <taxon>Metamonada</taxon>
        <taxon>Carpediemonas-like organisms</taxon>
        <taxon>Aduncisulcus</taxon>
    </lineage>
</organism>
<protein>
    <recommendedName>
        <fullName evidence="4">BAR domain-containing protein</fullName>
    </recommendedName>
</protein>
<evidence type="ECO:0000313" key="3">
    <source>
        <dbReference type="Proteomes" id="UP001057375"/>
    </source>
</evidence>
<comment type="caution">
    <text evidence="2">The sequence shown here is derived from an EMBL/GenBank/DDBJ whole genome shotgun (WGS) entry which is preliminary data.</text>
</comment>
<accession>A0ABQ5K329</accession>
<dbReference type="InterPro" id="IPR027267">
    <property type="entry name" value="AH/BAR_dom_sf"/>
</dbReference>
<feature type="coiled-coil region" evidence="1">
    <location>
        <begin position="84"/>
        <end position="147"/>
    </location>
</feature>
<evidence type="ECO:0000313" key="2">
    <source>
        <dbReference type="EMBL" id="GKT26319.1"/>
    </source>
</evidence>
<dbReference type="Proteomes" id="UP001057375">
    <property type="component" value="Unassembled WGS sequence"/>
</dbReference>
<dbReference type="EMBL" id="BQXS01012647">
    <property type="protein sequence ID" value="GKT26319.1"/>
    <property type="molecule type" value="Genomic_DNA"/>
</dbReference>
<evidence type="ECO:0008006" key="4">
    <source>
        <dbReference type="Google" id="ProtNLM"/>
    </source>
</evidence>